<dbReference type="Pfam" id="PF08031">
    <property type="entry name" value="BBE"/>
    <property type="match status" value="1"/>
</dbReference>
<dbReference type="Pfam" id="PF01565">
    <property type="entry name" value="FAD_binding_4"/>
    <property type="match status" value="1"/>
</dbReference>
<organism evidence="7 8">
    <name type="scientific">Tsukamurella pulmonis</name>
    <dbReference type="NCBI Taxonomy" id="47312"/>
    <lineage>
        <taxon>Bacteria</taxon>
        <taxon>Bacillati</taxon>
        <taxon>Actinomycetota</taxon>
        <taxon>Actinomycetes</taxon>
        <taxon>Mycobacteriales</taxon>
        <taxon>Tsukamurellaceae</taxon>
        <taxon>Tsukamurella</taxon>
    </lineage>
</organism>
<dbReference type="InterPro" id="IPR036318">
    <property type="entry name" value="FAD-bd_PCMH-like_sf"/>
</dbReference>
<dbReference type="InterPro" id="IPR016166">
    <property type="entry name" value="FAD-bd_PCMH"/>
</dbReference>
<dbReference type="GO" id="GO:0016491">
    <property type="term" value="F:oxidoreductase activity"/>
    <property type="evidence" value="ECO:0007669"/>
    <property type="project" value="UniProtKB-KW"/>
</dbReference>
<dbReference type="Proteomes" id="UP000183053">
    <property type="component" value="Unassembled WGS sequence"/>
</dbReference>
<dbReference type="InterPro" id="IPR016169">
    <property type="entry name" value="FAD-bd_PCMH_sub2"/>
</dbReference>
<protein>
    <submittedName>
        <fullName evidence="7">FAD/FMN-containing dehydrogenase</fullName>
    </submittedName>
</protein>
<dbReference type="EMBL" id="FNLF01000002">
    <property type="protein sequence ID" value="SDR10431.1"/>
    <property type="molecule type" value="Genomic_DNA"/>
</dbReference>
<evidence type="ECO:0000313" key="8">
    <source>
        <dbReference type="Proteomes" id="UP000183053"/>
    </source>
</evidence>
<evidence type="ECO:0000256" key="1">
    <source>
        <dbReference type="ARBA" id="ARBA00001974"/>
    </source>
</evidence>
<dbReference type="STRING" id="47312.SAMN04489765_3227"/>
<dbReference type="InterPro" id="IPR050416">
    <property type="entry name" value="FAD-linked_Oxidoreductase"/>
</dbReference>
<dbReference type="Gene3D" id="3.30.43.10">
    <property type="entry name" value="Uridine Diphospho-n-acetylenolpyruvylglucosamine Reductase, domain 2"/>
    <property type="match status" value="1"/>
</dbReference>
<proteinExistence type="inferred from homology"/>
<dbReference type="SUPFAM" id="SSF56176">
    <property type="entry name" value="FAD-binding/transporter-associated domain-like"/>
    <property type="match status" value="1"/>
</dbReference>
<keyword evidence="5" id="KW-0560">Oxidoreductase</keyword>
<dbReference type="PROSITE" id="PS51387">
    <property type="entry name" value="FAD_PCMH"/>
    <property type="match status" value="1"/>
</dbReference>
<dbReference type="AlphaFoldDB" id="A0A1H1GB93"/>
<evidence type="ECO:0000256" key="3">
    <source>
        <dbReference type="ARBA" id="ARBA00022630"/>
    </source>
</evidence>
<evidence type="ECO:0000313" key="7">
    <source>
        <dbReference type="EMBL" id="SDR10431.1"/>
    </source>
</evidence>
<keyword evidence="4" id="KW-0274">FAD</keyword>
<dbReference type="OrthoDB" id="545125at2"/>
<dbReference type="InterPro" id="IPR012951">
    <property type="entry name" value="BBE"/>
</dbReference>
<comment type="cofactor">
    <cofactor evidence="1">
        <name>FAD</name>
        <dbReference type="ChEBI" id="CHEBI:57692"/>
    </cofactor>
</comment>
<evidence type="ECO:0000256" key="2">
    <source>
        <dbReference type="ARBA" id="ARBA00005466"/>
    </source>
</evidence>
<keyword evidence="3" id="KW-0285">Flavoprotein</keyword>
<evidence type="ECO:0000259" key="6">
    <source>
        <dbReference type="PROSITE" id="PS51387"/>
    </source>
</evidence>
<dbReference type="InterPro" id="IPR006094">
    <property type="entry name" value="Oxid_FAD_bind_N"/>
</dbReference>
<dbReference type="Gene3D" id="3.30.465.10">
    <property type="match status" value="1"/>
</dbReference>
<sequence length="467" mass="50744">MTRATDLRSLKRRIRGPVVTPADRTYDRARRVWNGMIDRHPVAIAQVTGPEDIRAAIAWAQIEELPVAVRCGGHSMAGHSTVEGGLVLDLHRMAAVTVDPDSRTAIAEGGCLLGAFDTATQAHMLAAPAGVVSHTGLGGLVLGGGFGWLSRMYGLSIDNLNSAQVVLASGDVVRASADENSELFWGLRGGGGNFGVVTEFDFSLHRVGPIRFFSGYFSLDDAKHVLTTWRDYMPTAPDELTWVFYLRLAPPLPELPQHMWGTPVLCAMACWVGNPADGENAIRDITAVATCYGVTKATMPYRAVQAYAFPGAVVPERICTKSGYAAALPDALIDRALLYGSRITSPFSQLELLYLGGAVERVPSEATAYHNRNLPFVVSFAAAWNDPTLDEANVIWARSGYEDLKPFLAGGYVNFMNPDEDGRTADSYGRTKYGRLQALKRQYDPGNFFRLNPNILPADDAGEFMPR</sequence>
<dbReference type="PANTHER" id="PTHR42973">
    <property type="entry name" value="BINDING OXIDOREDUCTASE, PUTATIVE (AFU_ORTHOLOGUE AFUA_1G17690)-RELATED"/>
    <property type="match status" value="1"/>
</dbReference>
<name>A0A1H1GB93_9ACTN</name>
<comment type="similarity">
    <text evidence="2">Belongs to the oxygen-dependent FAD-linked oxidoreductase family.</text>
</comment>
<dbReference type="PANTHER" id="PTHR42973:SF39">
    <property type="entry name" value="FAD-BINDING PCMH-TYPE DOMAIN-CONTAINING PROTEIN"/>
    <property type="match status" value="1"/>
</dbReference>
<keyword evidence="8" id="KW-1185">Reference proteome</keyword>
<evidence type="ECO:0000256" key="5">
    <source>
        <dbReference type="ARBA" id="ARBA00023002"/>
    </source>
</evidence>
<dbReference type="Gene3D" id="3.40.462.20">
    <property type="match status" value="1"/>
</dbReference>
<accession>A0A1H1GB93</accession>
<feature type="domain" description="FAD-binding PCMH-type" evidence="6">
    <location>
        <begin position="37"/>
        <end position="207"/>
    </location>
</feature>
<evidence type="ECO:0000256" key="4">
    <source>
        <dbReference type="ARBA" id="ARBA00022827"/>
    </source>
</evidence>
<dbReference type="GO" id="GO:0071949">
    <property type="term" value="F:FAD binding"/>
    <property type="evidence" value="ECO:0007669"/>
    <property type="project" value="InterPro"/>
</dbReference>
<dbReference type="InterPro" id="IPR016167">
    <property type="entry name" value="FAD-bd_PCMH_sub1"/>
</dbReference>
<gene>
    <name evidence="7" type="ORF">SAMN04489765_3227</name>
</gene>
<dbReference type="RefSeq" id="WP_068568415.1">
    <property type="nucleotide sequence ID" value="NZ_FNLF01000002.1"/>
</dbReference>
<reference evidence="8" key="1">
    <citation type="submission" date="2016-10" db="EMBL/GenBank/DDBJ databases">
        <authorList>
            <person name="Varghese N."/>
            <person name="Submissions S."/>
        </authorList>
    </citation>
    <scope>NUCLEOTIDE SEQUENCE [LARGE SCALE GENOMIC DNA]</scope>
    <source>
        <strain evidence="8">DSM 44142</strain>
    </source>
</reference>